<name>A0A0F9Z5R9_9ZZZZ</name>
<reference evidence="2" key="1">
    <citation type="journal article" date="2015" name="Nature">
        <title>Complex archaea that bridge the gap between prokaryotes and eukaryotes.</title>
        <authorList>
            <person name="Spang A."/>
            <person name="Saw J.H."/>
            <person name="Jorgensen S.L."/>
            <person name="Zaremba-Niedzwiedzka K."/>
            <person name="Martijn J."/>
            <person name="Lind A.E."/>
            <person name="van Eijk R."/>
            <person name="Schleper C."/>
            <person name="Guy L."/>
            <person name="Ettema T.J."/>
        </authorList>
    </citation>
    <scope>NUCLEOTIDE SEQUENCE</scope>
</reference>
<dbReference type="SUPFAM" id="SSF69318">
    <property type="entry name" value="Integrin alpha N-terminal domain"/>
    <property type="match status" value="1"/>
</dbReference>
<sequence length="524" mass="57861">MRGQRLTLVAAWLIAGISLSGPGALAQSEPRQLNYIASEIPSPEWPNRLAMADLDGDGREDLILPQWTADTGRQLLVFLQQTNNRFPAQASRYIAIVPEIVAVSFADLRPQPGAELLLFTGTAAFSLSSAIDGYSGNIRPLFDWSLAAAIPDRRVVEFLPPPEDINGDGHVDLLLPGPETYGVWHGAPDEQFTLAHRFSTVNEDLDPADLPDTAGRFSTQVQFNRQDGLVVRINARPNTAFEDFLDHADSDDSNVLLDRSVWLPPAVLRNMTQSDSDDIVFLNIGNDIRGQINVLAQRSDGTYSEQPDWQGPIDMEGDILLQNINGDDLTDVVRVVEDANDWTVHFYLNRGGHFDFDQPDQVMRFSGYDLQLNINDILGDGHPELSISYYTIPVVNAIRNTSIVRTQLLYGSNNNQDQHRFNNRPDFSLEESFSASSIRGLSSPIVIDTDLDGDGRADALYLTADGTLAAKAINSNLQFADTPFWQYVPQRTIIGFSVQDLNADGIPDLLLNHSNSMTVLVSSP</sequence>
<accession>A0A0F9Z5R9</accession>
<dbReference type="InterPro" id="IPR013517">
    <property type="entry name" value="FG-GAP"/>
</dbReference>
<dbReference type="Pfam" id="PF13517">
    <property type="entry name" value="FG-GAP_3"/>
    <property type="match status" value="1"/>
</dbReference>
<organism evidence="2">
    <name type="scientific">marine sediment metagenome</name>
    <dbReference type="NCBI Taxonomy" id="412755"/>
    <lineage>
        <taxon>unclassified sequences</taxon>
        <taxon>metagenomes</taxon>
        <taxon>ecological metagenomes</taxon>
    </lineage>
</organism>
<protein>
    <recommendedName>
        <fullName evidence="3">VCBS repeat-containing protein</fullName>
    </recommendedName>
</protein>
<comment type="caution">
    <text evidence="2">The sequence shown here is derived from an EMBL/GenBank/DDBJ whole genome shotgun (WGS) entry which is preliminary data.</text>
</comment>
<dbReference type="AlphaFoldDB" id="A0A0F9Z5R9"/>
<evidence type="ECO:0000256" key="1">
    <source>
        <dbReference type="ARBA" id="ARBA00022729"/>
    </source>
</evidence>
<evidence type="ECO:0000313" key="2">
    <source>
        <dbReference type="EMBL" id="KKO12624.1"/>
    </source>
</evidence>
<dbReference type="InterPro" id="IPR028994">
    <property type="entry name" value="Integrin_alpha_N"/>
</dbReference>
<proteinExistence type="predicted"/>
<dbReference type="PANTHER" id="PTHR45460:SF2">
    <property type="entry name" value="ALPHA 1,3 GLUCANASE, GH71 FAMILY (EUROFUNG)"/>
    <property type="match status" value="1"/>
</dbReference>
<dbReference type="PANTHER" id="PTHR45460">
    <property type="entry name" value="SIMILAR TO CYSTEINE PROTEINASE"/>
    <property type="match status" value="1"/>
</dbReference>
<keyword evidence="1" id="KW-0732">Signal</keyword>
<dbReference type="EMBL" id="LAZR01000001">
    <property type="protein sequence ID" value="KKO12624.1"/>
    <property type="molecule type" value="Genomic_DNA"/>
</dbReference>
<gene>
    <name evidence="2" type="ORF">LCGC14_0006390</name>
</gene>
<evidence type="ECO:0008006" key="3">
    <source>
        <dbReference type="Google" id="ProtNLM"/>
    </source>
</evidence>